<dbReference type="AlphaFoldDB" id="A0A8S3YLW7"/>
<reference evidence="3" key="1">
    <citation type="submission" date="2021-04" db="EMBL/GenBank/DDBJ databases">
        <authorList>
            <consortium name="Molecular Ecology Group"/>
        </authorList>
    </citation>
    <scope>NUCLEOTIDE SEQUENCE</scope>
</reference>
<feature type="compositionally biased region" description="Polar residues" evidence="2">
    <location>
        <begin position="222"/>
        <end position="274"/>
    </location>
</feature>
<dbReference type="EMBL" id="CAJHNH020000491">
    <property type="protein sequence ID" value="CAG5118023.1"/>
    <property type="molecule type" value="Genomic_DNA"/>
</dbReference>
<keyword evidence="4" id="KW-1185">Reference proteome</keyword>
<accession>A0A8S3YLW7</accession>
<protein>
    <submittedName>
        <fullName evidence="3">Uncharacterized protein</fullName>
    </submittedName>
</protein>
<gene>
    <name evidence="3" type="ORF">CUNI_LOCUS3581</name>
</gene>
<keyword evidence="1" id="KW-0175">Coiled coil</keyword>
<evidence type="ECO:0000256" key="2">
    <source>
        <dbReference type="SAM" id="MobiDB-lite"/>
    </source>
</evidence>
<sequence>MHNVVPSELLITLAESGSSMDDTSGLGGRSFSPDVASNVSMITTPESDAFARDEGDIVSPARLEQEVEGSEHELCGLGQQEKTDRSFSELSIGAAWQDDIGEIQNETWATSQNEAGVAQDGVGTTTDQAGAIQDEPWATREETEAVPQEETGVAQDGVGTTKDEAGATPDETGAIREEIEATPQDESDDNNKIKPVSPDFKIEDRPQSQKSLTGTDRKSAQQEELTQDVLSGNHSSTETLSTSRQSQGEDVTSIRSADGSSLNASDSQYHTRSGSPAGCCCEQPGELAKDELDAESGNVEVVATSIVIETAQSPASLEPRSESRLSSQDEPNVDKVGDAQLNNEELGGVENTIPGQCCQQEAVDDVLRIQSPEEAKQLKAEITSLQTRLQTLTKDNSEKGMRIVALESNLLEMTAKLLDAEKKYVPVEVSPSKRETSKSRTCAIL</sequence>
<feature type="region of interest" description="Disordered" evidence="2">
    <location>
        <begin position="111"/>
        <end position="277"/>
    </location>
</feature>
<feature type="coiled-coil region" evidence="1">
    <location>
        <begin position="375"/>
        <end position="423"/>
    </location>
</feature>
<dbReference type="Proteomes" id="UP000678393">
    <property type="component" value="Unassembled WGS sequence"/>
</dbReference>
<proteinExistence type="predicted"/>
<name>A0A8S3YLW7_9EUPU</name>
<comment type="caution">
    <text evidence="3">The sequence shown here is derived from an EMBL/GenBank/DDBJ whole genome shotgun (WGS) entry which is preliminary data.</text>
</comment>
<evidence type="ECO:0000313" key="3">
    <source>
        <dbReference type="EMBL" id="CAG5118023.1"/>
    </source>
</evidence>
<feature type="region of interest" description="Disordered" evidence="2">
    <location>
        <begin position="16"/>
        <end position="37"/>
    </location>
</feature>
<evidence type="ECO:0000256" key="1">
    <source>
        <dbReference type="SAM" id="Coils"/>
    </source>
</evidence>
<evidence type="ECO:0000313" key="4">
    <source>
        <dbReference type="Proteomes" id="UP000678393"/>
    </source>
</evidence>
<organism evidence="3 4">
    <name type="scientific">Candidula unifasciata</name>
    <dbReference type="NCBI Taxonomy" id="100452"/>
    <lineage>
        <taxon>Eukaryota</taxon>
        <taxon>Metazoa</taxon>
        <taxon>Spiralia</taxon>
        <taxon>Lophotrochozoa</taxon>
        <taxon>Mollusca</taxon>
        <taxon>Gastropoda</taxon>
        <taxon>Heterobranchia</taxon>
        <taxon>Euthyneura</taxon>
        <taxon>Panpulmonata</taxon>
        <taxon>Eupulmonata</taxon>
        <taxon>Stylommatophora</taxon>
        <taxon>Helicina</taxon>
        <taxon>Helicoidea</taxon>
        <taxon>Geomitridae</taxon>
        <taxon>Candidula</taxon>
    </lineage>
</organism>
<feature type="region of interest" description="Disordered" evidence="2">
    <location>
        <begin position="310"/>
        <end position="333"/>
    </location>
</feature>